<keyword evidence="4 6" id="KW-1133">Transmembrane helix</keyword>
<keyword evidence="8" id="KW-1185">Reference proteome</keyword>
<evidence type="ECO:0000256" key="3">
    <source>
        <dbReference type="ARBA" id="ARBA00022692"/>
    </source>
</evidence>
<dbReference type="KEGG" id="salh:HMF8227_01021"/>
<evidence type="ECO:0000256" key="5">
    <source>
        <dbReference type="ARBA" id="ARBA00023136"/>
    </source>
</evidence>
<evidence type="ECO:0000313" key="8">
    <source>
        <dbReference type="Proteomes" id="UP000245728"/>
    </source>
</evidence>
<keyword evidence="7" id="KW-0436">Ligase</keyword>
<evidence type="ECO:0000256" key="4">
    <source>
        <dbReference type="ARBA" id="ARBA00022989"/>
    </source>
</evidence>
<dbReference type="EMBL" id="CP029347">
    <property type="protein sequence ID" value="AWL11510.1"/>
    <property type="molecule type" value="Genomic_DNA"/>
</dbReference>
<feature type="transmembrane region" description="Helical" evidence="6">
    <location>
        <begin position="95"/>
        <end position="119"/>
    </location>
</feature>
<proteinExistence type="inferred from homology"/>
<dbReference type="Pfam" id="PF04241">
    <property type="entry name" value="DUF423"/>
    <property type="match status" value="1"/>
</dbReference>
<reference evidence="7 8" key="1">
    <citation type="submission" date="2018-05" db="EMBL/GenBank/DDBJ databases">
        <title>Salinimonas sp. HMF8227 Genome sequencing and assembly.</title>
        <authorList>
            <person name="Kang H."/>
            <person name="Kang J."/>
            <person name="Cha I."/>
            <person name="Kim H."/>
            <person name="Joh K."/>
        </authorList>
    </citation>
    <scope>NUCLEOTIDE SEQUENCE [LARGE SCALE GENOMIC DNA]</scope>
    <source>
        <strain evidence="7 8">HMF8227</strain>
    </source>
</reference>
<name>A0A2S2E2M1_9ALTE</name>
<sequence>MKWLLVMAAFFGLSGVVLGAFGAHGLKGRLTESLLSAFETGVQYQFYHALALLALVLLYRFQPSELLIYSGWTMVAGVLLFSGSLYLLSLTGMKWLGPVTPVGGILLITGWLLLMVTAVKEAMS</sequence>
<dbReference type="PANTHER" id="PTHR43461:SF1">
    <property type="entry name" value="TRANSMEMBRANE PROTEIN 256"/>
    <property type="match status" value="1"/>
</dbReference>
<dbReference type="PANTHER" id="PTHR43461">
    <property type="entry name" value="TRANSMEMBRANE PROTEIN 256"/>
    <property type="match status" value="1"/>
</dbReference>
<evidence type="ECO:0000256" key="6">
    <source>
        <dbReference type="SAM" id="Phobius"/>
    </source>
</evidence>
<evidence type="ECO:0000256" key="2">
    <source>
        <dbReference type="ARBA" id="ARBA00009694"/>
    </source>
</evidence>
<dbReference type="InterPro" id="IPR006696">
    <property type="entry name" value="DUF423"/>
</dbReference>
<organism evidence="7 8">
    <name type="scientific">Saliniradius amylolyticus</name>
    <dbReference type="NCBI Taxonomy" id="2183582"/>
    <lineage>
        <taxon>Bacteria</taxon>
        <taxon>Pseudomonadati</taxon>
        <taxon>Pseudomonadota</taxon>
        <taxon>Gammaproteobacteria</taxon>
        <taxon>Alteromonadales</taxon>
        <taxon>Alteromonadaceae</taxon>
        <taxon>Saliniradius</taxon>
    </lineage>
</organism>
<evidence type="ECO:0000256" key="1">
    <source>
        <dbReference type="ARBA" id="ARBA00004141"/>
    </source>
</evidence>
<comment type="subcellular location">
    <subcellularLocation>
        <location evidence="1">Membrane</location>
        <topology evidence="1">Multi-pass membrane protein</topology>
    </subcellularLocation>
</comment>
<dbReference type="GO" id="GO:0005886">
    <property type="term" value="C:plasma membrane"/>
    <property type="evidence" value="ECO:0007669"/>
    <property type="project" value="TreeGrafter"/>
</dbReference>
<dbReference type="Proteomes" id="UP000245728">
    <property type="component" value="Chromosome"/>
</dbReference>
<feature type="transmembrane region" description="Helical" evidence="6">
    <location>
        <begin position="43"/>
        <end position="59"/>
    </location>
</feature>
<dbReference type="AlphaFoldDB" id="A0A2S2E2M1"/>
<gene>
    <name evidence="7" type="primary">parS</name>
    <name evidence="7" type="ORF">HMF8227_01021</name>
</gene>
<dbReference type="OrthoDB" id="9802121at2"/>
<accession>A0A2S2E2M1</accession>
<keyword evidence="3 6" id="KW-0812">Transmembrane</keyword>
<keyword evidence="5 6" id="KW-0472">Membrane</keyword>
<evidence type="ECO:0000313" key="7">
    <source>
        <dbReference type="EMBL" id="AWL11510.1"/>
    </source>
</evidence>
<protein>
    <submittedName>
        <fullName evidence="7">Proline--tRNA ligase</fullName>
        <ecNumber evidence="7">6.1.1.15</ecNumber>
    </submittedName>
</protein>
<dbReference type="GO" id="GO:0004827">
    <property type="term" value="F:proline-tRNA ligase activity"/>
    <property type="evidence" value="ECO:0007669"/>
    <property type="project" value="UniProtKB-EC"/>
</dbReference>
<dbReference type="RefSeq" id="WP_109339147.1">
    <property type="nucleotide sequence ID" value="NZ_CP029347.1"/>
</dbReference>
<dbReference type="EC" id="6.1.1.15" evidence="7"/>
<comment type="similarity">
    <text evidence="2">Belongs to the UPF0382 family.</text>
</comment>
<feature type="transmembrane region" description="Helical" evidence="6">
    <location>
        <begin position="66"/>
        <end position="89"/>
    </location>
</feature>